<sequence length="220" mass="24151">MFARNRAYIMLLHNQLGLPTCLIASRTLMVCCSKKLGSRVEYQHQSWARLNARGSSFCVTVPVVSSMVSSSLLHPVTSGCLPPARYSEHQLSRVSQLVKAAVRRAERRFLSRIGVMIRGSGAGSATVVRPTTAKLSRPQIMDPSWSLNIDMTTIQLSTLEEVETVLTKPRRLHLQATVAAATKKRGGRKSVARPLGNNSSTNKKITSNKIPVAVDFLPQE</sequence>
<evidence type="ECO:0000313" key="2">
    <source>
        <dbReference type="EMBL" id="CAB0000613.1"/>
    </source>
</evidence>
<feature type="non-terminal residue" evidence="2">
    <location>
        <position position="220"/>
    </location>
</feature>
<proteinExistence type="predicted"/>
<gene>
    <name evidence="2" type="ORF">NTEN_LOCUS6400</name>
</gene>
<organism evidence="2 3">
    <name type="scientific">Nesidiocoris tenuis</name>
    <dbReference type="NCBI Taxonomy" id="355587"/>
    <lineage>
        <taxon>Eukaryota</taxon>
        <taxon>Metazoa</taxon>
        <taxon>Ecdysozoa</taxon>
        <taxon>Arthropoda</taxon>
        <taxon>Hexapoda</taxon>
        <taxon>Insecta</taxon>
        <taxon>Pterygota</taxon>
        <taxon>Neoptera</taxon>
        <taxon>Paraneoptera</taxon>
        <taxon>Hemiptera</taxon>
        <taxon>Heteroptera</taxon>
        <taxon>Panheteroptera</taxon>
        <taxon>Cimicomorpha</taxon>
        <taxon>Miridae</taxon>
        <taxon>Dicyphina</taxon>
        <taxon>Nesidiocoris</taxon>
    </lineage>
</organism>
<dbReference type="EMBL" id="CADCXU010009669">
    <property type="protein sequence ID" value="CAB0000613.1"/>
    <property type="molecule type" value="Genomic_DNA"/>
</dbReference>
<reference evidence="2 3" key="1">
    <citation type="submission" date="2020-02" db="EMBL/GenBank/DDBJ databases">
        <authorList>
            <person name="Ferguson B K."/>
        </authorList>
    </citation>
    <scope>NUCLEOTIDE SEQUENCE [LARGE SCALE GENOMIC DNA]</scope>
</reference>
<keyword evidence="3" id="KW-1185">Reference proteome</keyword>
<dbReference type="AlphaFoldDB" id="A0A6H5GBW4"/>
<evidence type="ECO:0000313" key="3">
    <source>
        <dbReference type="Proteomes" id="UP000479000"/>
    </source>
</evidence>
<dbReference type="Proteomes" id="UP000479000">
    <property type="component" value="Unassembled WGS sequence"/>
</dbReference>
<name>A0A6H5GBW4_9HEMI</name>
<feature type="region of interest" description="Disordered" evidence="1">
    <location>
        <begin position="183"/>
        <end position="204"/>
    </location>
</feature>
<protein>
    <submittedName>
        <fullName evidence="2">Uncharacterized protein</fullName>
    </submittedName>
</protein>
<accession>A0A6H5GBW4</accession>
<evidence type="ECO:0000256" key="1">
    <source>
        <dbReference type="SAM" id="MobiDB-lite"/>
    </source>
</evidence>